<evidence type="ECO:0000313" key="4">
    <source>
        <dbReference type="Proteomes" id="UP000054498"/>
    </source>
</evidence>
<evidence type="ECO:0000313" key="3">
    <source>
        <dbReference type="EMBL" id="KIZ04265.1"/>
    </source>
</evidence>
<feature type="transmembrane region" description="Helical" evidence="1">
    <location>
        <begin position="111"/>
        <end position="130"/>
    </location>
</feature>
<reference evidence="3 4" key="1">
    <citation type="journal article" date="2013" name="BMC Genomics">
        <title>Reconstruction of the lipid metabolism for the microalga Monoraphidium neglectum from its genome sequence reveals characteristics suitable for biofuel production.</title>
        <authorList>
            <person name="Bogen C."/>
            <person name="Al-Dilaimi A."/>
            <person name="Albersmeier A."/>
            <person name="Wichmann J."/>
            <person name="Grundmann M."/>
            <person name="Rupp O."/>
            <person name="Lauersen K.J."/>
            <person name="Blifernez-Klassen O."/>
            <person name="Kalinowski J."/>
            <person name="Goesmann A."/>
            <person name="Mussgnug J.H."/>
            <person name="Kruse O."/>
        </authorList>
    </citation>
    <scope>NUCLEOTIDE SEQUENCE [LARGE SCALE GENOMIC DNA]</scope>
    <source>
        <strain evidence="3 4">SAG 48.87</strain>
    </source>
</reference>
<dbReference type="InterPro" id="IPR024934">
    <property type="entry name" value="Rubredoxin-like_dom"/>
</dbReference>
<dbReference type="KEGG" id="mng:MNEG_3691"/>
<evidence type="ECO:0000256" key="1">
    <source>
        <dbReference type="SAM" id="Phobius"/>
    </source>
</evidence>
<dbReference type="RefSeq" id="XP_013903284.1">
    <property type="nucleotide sequence ID" value="XM_014047830.1"/>
</dbReference>
<dbReference type="Proteomes" id="UP000054498">
    <property type="component" value="Unassembled WGS sequence"/>
</dbReference>
<gene>
    <name evidence="3" type="ORF">MNEG_3691</name>
</gene>
<dbReference type="PROSITE" id="PS50903">
    <property type="entry name" value="RUBREDOXIN_LIKE"/>
    <property type="match status" value="1"/>
</dbReference>
<dbReference type="OrthoDB" id="408899at2759"/>
<dbReference type="AlphaFoldDB" id="A0A0D2MNI2"/>
<dbReference type="EMBL" id="KK100696">
    <property type="protein sequence ID" value="KIZ04265.1"/>
    <property type="molecule type" value="Genomic_DNA"/>
</dbReference>
<dbReference type="SUPFAM" id="SSF57802">
    <property type="entry name" value="Rubredoxin-like"/>
    <property type="match status" value="1"/>
</dbReference>
<sequence length="136" mass="14331">MQALAQQTRTVAPGRQRTVAVAARKAAGKTAAKTTRAAPKQAAKGAAYICLDCGWVYSGQDGPFEKLPRNYKCPVCLSPKSRFVPKDQPKRSSAIRRAEGDGVVGEEDKSLLLAAAGGAAVLLGLLYFVLNSQVSP</sequence>
<proteinExistence type="predicted"/>
<dbReference type="PANTHER" id="PTHR48136:SF1">
    <property type="entry name" value="RUBREDOXIN-LIKE SUPERFAMILY PROTEIN"/>
    <property type="match status" value="1"/>
</dbReference>
<keyword evidence="4" id="KW-1185">Reference proteome</keyword>
<dbReference type="PANTHER" id="PTHR48136">
    <property type="entry name" value="RUBREDOXIN-LIKE SUPERFAMILY PROTEIN"/>
    <property type="match status" value="1"/>
</dbReference>
<protein>
    <recommendedName>
        <fullName evidence="2">Rubredoxin-like domain-containing protein</fullName>
    </recommendedName>
</protein>
<organism evidence="3 4">
    <name type="scientific">Monoraphidium neglectum</name>
    <dbReference type="NCBI Taxonomy" id="145388"/>
    <lineage>
        <taxon>Eukaryota</taxon>
        <taxon>Viridiplantae</taxon>
        <taxon>Chlorophyta</taxon>
        <taxon>core chlorophytes</taxon>
        <taxon>Chlorophyceae</taxon>
        <taxon>CS clade</taxon>
        <taxon>Sphaeropleales</taxon>
        <taxon>Selenastraceae</taxon>
        <taxon>Monoraphidium</taxon>
    </lineage>
</organism>
<dbReference type="GO" id="GO:0005506">
    <property type="term" value="F:iron ion binding"/>
    <property type="evidence" value="ECO:0007669"/>
    <property type="project" value="InterPro"/>
</dbReference>
<keyword evidence="1" id="KW-0812">Transmembrane</keyword>
<keyword evidence="1" id="KW-0472">Membrane</keyword>
<accession>A0A0D2MNI2</accession>
<dbReference type="Gene3D" id="2.20.28.10">
    <property type="match status" value="1"/>
</dbReference>
<name>A0A0D2MNI2_9CHLO</name>
<feature type="domain" description="Rubredoxin-like" evidence="2">
    <location>
        <begin position="45"/>
        <end position="86"/>
    </location>
</feature>
<keyword evidence="1" id="KW-1133">Transmembrane helix</keyword>
<dbReference type="GeneID" id="25736569"/>
<evidence type="ECO:0000259" key="2">
    <source>
        <dbReference type="PROSITE" id="PS50903"/>
    </source>
</evidence>